<evidence type="ECO:0000313" key="2">
    <source>
        <dbReference type="EMBL" id="VDO32508.1"/>
    </source>
</evidence>
<dbReference type="WBParaSite" id="OFLC_0000229201-mRNA-1">
    <property type="protein sequence ID" value="OFLC_0000229201-mRNA-1"/>
    <property type="gene ID" value="OFLC_0000229201"/>
</dbReference>
<reference evidence="4" key="1">
    <citation type="submission" date="2016-06" db="UniProtKB">
        <authorList>
            <consortium name="WormBaseParasite"/>
        </authorList>
    </citation>
    <scope>IDENTIFICATION</scope>
</reference>
<name>A0A183H483_9BILA</name>
<keyword evidence="1" id="KW-1133">Transmembrane helix</keyword>
<accession>A0A183H483</accession>
<keyword evidence="3" id="KW-1185">Reference proteome</keyword>
<organism evidence="4">
    <name type="scientific">Onchocerca flexuosa</name>
    <dbReference type="NCBI Taxonomy" id="387005"/>
    <lineage>
        <taxon>Eukaryota</taxon>
        <taxon>Metazoa</taxon>
        <taxon>Ecdysozoa</taxon>
        <taxon>Nematoda</taxon>
        <taxon>Chromadorea</taxon>
        <taxon>Rhabditida</taxon>
        <taxon>Spirurina</taxon>
        <taxon>Spiruromorpha</taxon>
        <taxon>Filarioidea</taxon>
        <taxon>Onchocercidae</taxon>
        <taxon>Onchocerca</taxon>
    </lineage>
</organism>
<gene>
    <name evidence="2" type="ORF">OFLC_LOCUS2293</name>
</gene>
<dbReference type="Proteomes" id="UP000267606">
    <property type="component" value="Unassembled WGS sequence"/>
</dbReference>
<keyword evidence="1" id="KW-0472">Membrane</keyword>
<protein>
    <submittedName>
        <fullName evidence="2 4">Uncharacterized protein</fullName>
    </submittedName>
</protein>
<sequence>MIEAGTKYAQQNRKIKAECSAGAHFMKFSVKTVPGSAIKTQPCRKSIVRQHISQRRNNQIADTFNSQQSISRIIHNVNFYFLYLFWIFQYLFL</sequence>
<dbReference type="EMBL" id="UZAJ01001288">
    <property type="protein sequence ID" value="VDO32508.1"/>
    <property type="molecule type" value="Genomic_DNA"/>
</dbReference>
<evidence type="ECO:0000313" key="3">
    <source>
        <dbReference type="Proteomes" id="UP000267606"/>
    </source>
</evidence>
<feature type="transmembrane region" description="Helical" evidence="1">
    <location>
        <begin position="73"/>
        <end position="92"/>
    </location>
</feature>
<dbReference type="AlphaFoldDB" id="A0A183H483"/>
<reference evidence="2 3" key="2">
    <citation type="submission" date="2018-11" db="EMBL/GenBank/DDBJ databases">
        <authorList>
            <consortium name="Pathogen Informatics"/>
        </authorList>
    </citation>
    <scope>NUCLEOTIDE SEQUENCE [LARGE SCALE GENOMIC DNA]</scope>
</reference>
<proteinExistence type="predicted"/>
<evidence type="ECO:0000313" key="4">
    <source>
        <dbReference type="WBParaSite" id="OFLC_0000229201-mRNA-1"/>
    </source>
</evidence>
<evidence type="ECO:0000256" key="1">
    <source>
        <dbReference type="SAM" id="Phobius"/>
    </source>
</evidence>
<keyword evidence="1" id="KW-0812">Transmembrane</keyword>